<proteinExistence type="predicted"/>
<accession>A0ACB9G0Y5</accession>
<organism evidence="1 2">
    <name type="scientific">Smallanthus sonchifolius</name>
    <dbReference type="NCBI Taxonomy" id="185202"/>
    <lineage>
        <taxon>Eukaryota</taxon>
        <taxon>Viridiplantae</taxon>
        <taxon>Streptophyta</taxon>
        <taxon>Embryophyta</taxon>
        <taxon>Tracheophyta</taxon>
        <taxon>Spermatophyta</taxon>
        <taxon>Magnoliopsida</taxon>
        <taxon>eudicotyledons</taxon>
        <taxon>Gunneridae</taxon>
        <taxon>Pentapetalae</taxon>
        <taxon>asterids</taxon>
        <taxon>campanulids</taxon>
        <taxon>Asterales</taxon>
        <taxon>Asteraceae</taxon>
        <taxon>Asteroideae</taxon>
        <taxon>Heliantheae alliance</taxon>
        <taxon>Millerieae</taxon>
        <taxon>Smallanthus</taxon>
    </lineage>
</organism>
<gene>
    <name evidence="1" type="ORF">L1987_46514</name>
</gene>
<evidence type="ECO:0000313" key="1">
    <source>
        <dbReference type="EMBL" id="KAI3776725.1"/>
    </source>
</evidence>
<dbReference type="Proteomes" id="UP001056120">
    <property type="component" value="Linkage Group LG15"/>
</dbReference>
<reference evidence="1 2" key="2">
    <citation type="journal article" date="2022" name="Mol. Ecol. Resour.">
        <title>The genomes of chicory, endive, great burdock and yacon provide insights into Asteraceae paleo-polyploidization history and plant inulin production.</title>
        <authorList>
            <person name="Fan W."/>
            <person name="Wang S."/>
            <person name="Wang H."/>
            <person name="Wang A."/>
            <person name="Jiang F."/>
            <person name="Liu H."/>
            <person name="Zhao H."/>
            <person name="Xu D."/>
            <person name="Zhang Y."/>
        </authorList>
    </citation>
    <scope>NUCLEOTIDE SEQUENCE [LARGE SCALE GENOMIC DNA]</scope>
    <source>
        <strain evidence="2">cv. Yunnan</strain>
        <tissue evidence="1">Leaves</tissue>
    </source>
</reference>
<name>A0ACB9G0Y5_9ASTR</name>
<sequence length="438" mass="50326">MPQQIPYADTSESDKVTSNADEGSSPLNFHEPQVPVRIGPATTPTPSPRSSYSPMSPIQNVPSQANGSLFLLMLQPMLVLYLLLLLMPMRKRLYNILLLIIFIIGFSCHVGSSFHHDSSSLHDVIKKGEKSSNAAQEVKNVQNEDVNKINEVVQEADVQQLQIVPYKDQDQKEDSFHSSQTQIKMKIFKEKNMKNTKVILLKKELKIFWENSKMWWKDIKRHVLIGLVTKERNLKSKTKQSEPTSPEVSHHSLEVNVDQLTVDEVTSILTPEEEQRVLDDVKYLNAHGMRLSDIYKLSSRKAAQEVQRIESSKADEENEKYELKKFLTENGFKNKGMERMKLETLRKHVKELKPKLKNDSSVPQESHARILTKDNFEKMELGKMDLQVIKEFSLKELREKAEILKIAINQDNELINQSKKRKSVRSSSNSDESMKSDD</sequence>
<keyword evidence="2" id="KW-1185">Reference proteome</keyword>
<reference evidence="2" key="1">
    <citation type="journal article" date="2022" name="Mol. Ecol. Resour.">
        <title>The genomes of chicory, endive, great burdock and yacon provide insights into Asteraceae palaeo-polyploidization history and plant inulin production.</title>
        <authorList>
            <person name="Fan W."/>
            <person name="Wang S."/>
            <person name="Wang H."/>
            <person name="Wang A."/>
            <person name="Jiang F."/>
            <person name="Liu H."/>
            <person name="Zhao H."/>
            <person name="Xu D."/>
            <person name="Zhang Y."/>
        </authorList>
    </citation>
    <scope>NUCLEOTIDE SEQUENCE [LARGE SCALE GENOMIC DNA]</scope>
    <source>
        <strain evidence="2">cv. Yunnan</strain>
    </source>
</reference>
<protein>
    <submittedName>
        <fullName evidence="1">Uncharacterized protein</fullName>
    </submittedName>
</protein>
<evidence type="ECO:0000313" key="2">
    <source>
        <dbReference type="Proteomes" id="UP001056120"/>
    </source>
</evidence>
<comment type="caution">
    <text evidence="1">The sequence shown here is derived from an EMBL/GenBank/DDBJ whole genome shotgun (WGS) entry which is preliminary data.</text>
</comment>
<dbReference type="EMBL" id="CM042032">
    <property type="protein sequence ID" value="KAI3776725.1"/>
    <property type="molecule type" value="Genomic_DNA"/>
</dbReference>